<gene>
    <name evidence="8 9" type="primary">bioD</name>
    <name evidence="9" type="ordered locus">GNIT_1354</name>
</gene>
<evidence type="ECO:0000313" key="9">
    <source>
        <dbReference type="EMBL" id="AEP29478.1"/>
    </source>
</evidence>
<keyword evidence="4 8" id="KW-0547">Nucleotide-binding</keyword>
<dbReference type="GO" id="GO:0005829">
    <property type="term" value="C:cytosol"/>
    <property type="evidence" value="ECO:0007669"/>
    <property type="project" value="TreeGrafter"/>
</dbReference>
<dbReference type="Proteomes" id="UP000009282">
    <property type="component" value="Chromosome"/>
</dbReference>
<feature type="binding site" evidence="8">
    <location>
        <begin position="12"/>
        <end position="17"/>
    </location>
    <ligand>
        <name>ATP</name>
        <dbReference type="ChEBI" id="CHEBI:30616"/>
    </ligand>
</feature>
<dbReference type="SUPFAM" id="SSF52540">
    <property type="entry name" value="P-loop containing nucleoside triphosphate hydrolases"/>
    <property type="match status" value="1"/>
</dbReference>
<dbReference type="GO" id="GO:0042803">
    <property type="term" value="F:protein homodimerization activity"/>
    <property type="evidence" value="ECO:0007669"/>
    <property type="project" value="UniProtKB-ARBA"/>
</dbReference>
<sequence>MQSVFITGTDTDAGKTFVSVLLLEAINRAGFRTSGFKPIAAGCEQTAEGLRNDDALNLQRASSHKLPYNMINPIALAAPIAPHIAAHNLGTRIDMQLVSKTLAALQEEDIDFLLVEGAGGWRLPTFLPSLKPLLNEKEHEDEPQKQPQKAEFLSEFVAQAKLPVILVVGMKLGCLNHAALTFEQIKRDNCELVGWIANQVDPDMDCYAENLASLHALIDAPFLAEVKHGQKSIELAEKTLSQLLA</sequence>
<dbReference type="PANTHER" id="PTHR43210:SF5">
    <property type="entry name" value="DETHIOBIOTIN SYNTHETASE"/>
    <property type="match status" value="1"/>
</dbReference>
<comment type="subcellular location">
    <subcellularLocation>
        <location evidence="8">Cytoplasm</location>
    </subcellularLocation>
</comment>
<dbReference type="Gene3D" id="3.40.50.300">
    <property type="entry name" value="P-loop containing nucleotide triphosphate hydrolases"/>
    <property type="match status" value="1"/>
</dbReference>
<comment type="pathway">
    <text evidence="8">Cofactor biosynthesis; biotin biosynthesis; biotin from 7,8-diaminononanoate: step 1/2.</text>
</comment>
<comment type="subunit">
    <text evidence="8">Homodimer.</text>
</comment>
<dbReference type="RefSeq" id="WP_014108352.1">
    <property type="nucleotide sequence ID" value="NC_016041.1"/>
</dbReference>
<feature type="active site" evidence="8">
    <location>
        <position position="37"/>
    </location>
</feature>
<evidence type="ECO:0000256" key="6">
    <source>
        <dbReference type="ARBA" id="ARBA00022840"/>
    </source>
</evidence>
<dbReference type="GO" id="GO:0004141">
    <property type="term" value="F:dethiobiotin synthase activity"/>
    <property type="evidence" value="ECO:0007669"/>
    <property type="project" value="UniProtKB-UniRule"/>
</dbReference>
<organism evidence="9 10">
    <name type="scientific">Glaciecola nitratireducens (strain JCM 12485 / KCTC 12276 / FR1064)</name>
    <dbReference type="NCBI Taxonomy" id="1085623"/>
    <lineage>
        <taxon>Bacteria</taxon>
        <taxon>Pseudomonadati</taxon>
        <taxon>Pseudomonadota</taxon>
        <taxon>Gammaproteobacteria</taxon>
        <taxon>Alteromonadales</taxon>
        <taxon>Alteromonadaceae</taxon>
        <taxon>Brumicola</taxon>
    </lineage>
</organism>
<feature type="binding site" evidence="8">
    <location>
        <begin position="198"/>
        <end position="199"/>
    </location>
    <ligand>
        <name>ATP</name>
        <dbReference type="ChEBI" id="CHEBI:30616"/>
    </ligand>
</feature>
<evidence type="ECO:0000256" key="5">
    <source>
        <dbReference type="ARBA" id="ARBA00022756"/>
    </source>
</evidence>
<dbReference type="HAMAP" id="MF_00336">
    <property type="entry name" value="BioD"/>
    <property type="match status" value="1"/>
</dbReference>
<dbReference type="CDD" id="cd03109">
    <property type="entry name" value="DTBS"/>
    <property type="match status" value="1"/>
</dbReference>
<reference evidence="9 10" key="1">
    <citation type="journal article" date="2011" name="J. Bacteriol.">
        <title>Complete genome sequence of seawater bacterium Glaciecola nitratireducens FR1064T.</title>
        <authorList>
            <person name="Bian F."/>
            <person name="Qin Q.L."/>
            <person name="Xie B.B."/>
            <person name="Shu Y.L."/>
            <person name="Zhang X.Y."/>
            <person name="Yu Y."/>
            <person name="Chen B."/>
            <person name="Chen X.L."/>
            <person name="Zhou B.C."/>
            <person name="Zhang Y.Z."/>
        </authorList>
    </citation>
    <scope>NUCLEOTIDE SEQUENCE [LARGE SCALE GENOMIC DNA]</scope>
    <source>
        <strain evidence="10">JCM 12485 / KCTC 12276 / FR1064</strain>
    </source>
</reference>
<dbReference type="AlphaFoldDB" id="G4QGF3"/>
<dbReference type="GO" id="GO:0009102">
    <property type="term" value="P:biotin biosynthetic process"/>
    <property type="evidence" value="ECO:0007669"/>
    <property type="project" value="UniProtKB-UniRule"/>
</dbReference>
<dbReference type="FunFam" id="3.40.50.300:FF:000292">
    <property type="entry name" value="ATP-dependent dethiobiotin synthetase BioD"/>
    <property type="match status" value="1"/>
</dbReference>
<dbReference type="InterPro" id="IPR004472">
    <property type="entry name" value="DTB_synth_BioD"/>
</dbReference>
<accession>G4QGF3</accession>
<feature type="binding site" evidence="8">
    <location>
        <position position="54"/>
    </location>
    <ligand>
        <name>Mg(2+)</name>
        <dbReference type="ChEBI" id="CHEBI:18420"/>
    </ligand>
</feature>
<dbReference type="UniPathway" id="UPA00078">
    <property type="reaction ID" value="UER00161"/>
</dbReference>
<evidence type="ECO:0000256" key="8">
    <source>
        <dbReference type="HAMAP-Rule" id="MF_00336"/>
    </source>
</evidence>
<feature type="binding site" evidence="8">
    <location>
        <position position="16"/>
    </location>
    <ligand>
        <name>Mg(2+)</name>
        <dbReference type="ChEBI" id="CHEBI:18420"/>
    </ligand>
</feature>
<keyword evidence="6 8" id="KW-0067">ATP-binding</keyword>
<keyword evidence="1 8" id="KW-0963">Cytoplasm</keyword>
<dbReference type="InterPro" id="IPR027417">
    <property type="entry name" value="P-loop_NTPase"/>
</dbReference>
<dbReference type="KEGG" id="gni:GNIT_1354"/>
<keyword evidence="5 8" id="KW-0093">Biotin biosynthesis</keyword>
<dbReference type="PANTHER" id="PTHR43210">
    <property type="entry name" value="DETHIOBIOTIN SYNTHETASE"/>
    <property type="match status" value="1"/>
</dbReference>
<evidence type="ECO:0000256" key="1">
    <source>
        <dbReference type="ARBA" id="ARBA00022490"/>
    </source>
</evidence>
<comment type="similarity">
    <text evidence="8">Belongs to the dethiobiotin synthetase family.</text>
</comment>
<comment type="cofactor">
    <cofactor evidence="8">
        <name>Mg(2+)</name>
        <dbReference type="ChEBI" id="CHEBI:18420"/>
    </cofactor>
</comment>
<dbReference type="NCBIfam" id="TIGR00347">
    <property type="entry name" value="bioD"/>
    <property type="match status" value="1"/>
</dbReference>
<dbReference type="GO" id="GO:0000287">
    <property type="term" value="F:magnesium ion binding"/>
    <property type="evidence" value="ECO:0007669"/>
    <property type="project" value="UniProtKB-UniRule"/>
</dbReference>
<dbReference type="EMBL" id="CP003060">
    <property type="protein sequence ID" value="AEP29478.1"/>
    <property type="molecule type" value="Genomic_DNA"/>
</dbReference>
<evidence type="ECO:0000256" key="3">
    <source>
        <dbReference type="ARBA" id="ARBA00022723"/>
    </source>
</evidence>
<comment type="function">
    <text evidence="8">Catalyzes a mechanistically unusual reaction, the ATP-dependent insertion of CO2 between the N7 and N8 nitrogen atoms of 7,8-diaminopelargonic acid (DAPA, also called 7,8-diammoniononanoate) to form a ureido ring.</text>
</comment>
<evidence type="ECO:0000256" key="7">
    <source>
        <dbReference type="ARBA" id="ARBA00022842"/>
    </source>
</evidence>
<keyword evidence="7 8" id="KW-0460">Magnesium</keyword>
<keyword evidence="2 8" id="KW-0436">Ligase</keyword>
<comment type="caution">
    <text evidence="8">Lacks conserved residue(s) required for the propagation of feature annotation.</text>
</comment>
<feature type="binding site" evidence="8">
    <location>
        <position position="116"/>
    </location>
    <ligand>
        <name>Mg(2+)</name>
        <dbReference type="ChEBI" id="CHEBI:18420"/>
    </ligand>
</feature>
<dbReference type="PIRSF" id="PIRSF006755">
    <property type="entry name" value="DTB_synth"/>
    <property type="match status" value="1"/>
</dbReference>
<evidence type="ECO:0000256" key="2">
    <source>
        <dbReference type="ARBA" id="ARBA00022598"/>
    </source>
</evidence>
<comment type="catalytic activity">
    <reaction evidence="8">
        <text>(7R,8S)-7,8-diammoniononanoate + CO2 + ATP = (4R,5S)-dethiobiotin + ADP + phosphate + 3 H(+)</text>
        <dbReference type="Rhea" id="RHEA:15805"/>
        <dbReference type="ChEBI" id="CHEBI:15378"/>
        <dbReference type="ChEBI" id="CHEBI:16526"/>
        <dbReference type="ChEBI" id="CHEBI:30616"/>
        <dbReference type="ChEBI" id="CHEBI:43474"/>
        <dbReference type="ChEBI" id="CHEBI:149469"/>
        <dbReference type="ChEBI" id="CHEBI:149473"/>
        <dbReference type="ChEBI" id="CHEBI:456216"/>
        <dbReference type="EC" id="6.3.3.3"/>
    </reaction>
</comment>
<keyword evidence="10" id="KW-1185">Reference proteome</keyword>
<name>G4QGF3_GLANF</name>
<dbReference type="GO" id="GO:0005524">
    <property type="term" value="F:ATP binding"/>
    <property type="evidence" value="ECO:0007669"/>
    <property type="project" value="UniProtKB-UniRule"/>
</dbReference>
<protein>
    <recommendedName>
        <fullName evidence="8">ATP-dependent dethiobiotin synthetase BioD</fullName>
        <ecNumber evidence="8">6.3.3.3</ecNumber>
    </recommendedName>
    <alternativeName>
        <fullName evidence="8">DTB synthetase</fullName>
        <shortName evidence="8">DTBS</shortName>
    </alternativeName>
    <alternativeName>
        <fullName evidence="8">Dethiobiotin synthase</fullName>
    </alternativeName>
</protein>
<dbReference type="STRING" id="1085623.GNIT_1354"/>
<dbReference type="HOGENOM" id="CLU_072551_0_0_6"/>
<evidence type="ECO:0000256" key="4">
    <source>
        <dbReference type="ARBA" id="ARBA00022741"/>
    </source>
</evidence>
<dbReference type="OrthoDB" id="9802097at2"/>
<dbReference type="eggNOG" id="COG0132">
    <property type="taxonomic scope" value="Bacteria"/>
</dbReference>
<keyword evidence="3 8" id="KW-0479">Metal-binding</keyword>
<dbReference type="EC" id="6.3.3.3" evidence="8"/>
<evidence type="ECO:0000313" key="10">
    <source>
        <dbReference type="Proteomes" id="UP000009282"/>
    </source>
</evidence>
<dbReference type="Pfam" id="PF13500">
    <property type="entry name" value="AAA_26"/>
    <property type="match status" value="2"/>
</dbReference>
<proteinExistence type="inferred from homology"/>
<feature type="binding site" evidence="8">
    <location>
        <position position="54"/>
    </location>
    <ligand>
        <name>ATP</name>
        <dbReference type="ChEBI" id="CHEBI:30616"/>
    </ligand>
</feature>
<feature type="binding site" evidence="8">
    <location>
        <begin position="116"/>
        <end position="119"/>
    </location>
    <ligand>
        <name>ATP</name>
        <dbReference type="ChEBI" id="CHEBI:30616"/>
    </ligand>
</feature>